<gene>
    <name evidence="2" type="ORF">AOX56_14230</name>
</gene>
<reference evidence="2 3" key="1">
    <citation type="journal article" date="2017" name="Front. Microbiol.">
        <title>Strong Genomic and Phenotypic Heterogeneity in the Aeromonas sobria Species Complex.</title>
        <authorList>
            <person name="Gauthier J."/>
            <person name="Vincent A.T."/>
            <person name="Charette S.J."/>
            <person name="Derome N."/>
        </authorList>
    </citation>
    <scope>NUCLEOTIDE SEQUENCE [LARGE SCALE GENOMIC DNA]</scope>
    <source>
        <strain evidence="2 3">JF2635</strain>
    </source>
</reference>
<sequence length="201" mass="23004">MNLTDLFSVSAIVGGTATVLGWWLKTRIDTSIRHEYDKFLELFKAEQKRSDILHAERLEAFKLLSSKLLGLRRYCHANSAEYGERSEFEPRPDSLPKSERISLLQHHELLVRAMEERELFLSPDVREEFHKLFNKMGLGFNLELWLCSGNDPQELNAESLYNLIAEHVNIVMSALYKDLGFPEVVSPNKALKSLTPLAGTD</sequence>
<dbReference type="EMBL" id="LJZX01000031">
    <property type="protein sequence ID" value="PKQ79302.1"/>
    <property type="molecule type" value="Genomic_DNA"/>
</dbReference>
<name>A0A2N3J161_AERSO</name>
<organism evidence="2 3">
    <name type="scientific">Aeromonas sobria</name>
    <dbReference type="NCBI Taxonomy" id="646"/>
    <lineage>
        <taxon>Bacteria</taxon>
        <taxon>Pseudomonadati</taxon>
        <taxon>Pseudomonadota</taxon>
        <taxon>Gammaproteobacteria</taxon>
        <taxon>Aeromonadales</taxon>
        <taxon>Aeromonadaceae</taxon>
        <taxon>Aeromonas</taxon>
    </lineage>
</organism>
<dbReference type="RefSeq" id="WP_101317319.1">
    <property type="nucleotide sequence ID" value="NZ_CAWNSS010000031.1"/>
</dbReference>
<accession>A0A2N3J161</accession>
<dbReference type="Proteomes" id="UP000233526">
    <property type="component" value="Unassembled WGS sequence"/>
</dbReference>
<protein>
    <submittedName>
        <fullName evidence="2">Uncharacterized protein</fullName>
    </submittedName>
</protein>
<evidence type="ECO:0000313" key="3">
    <source>
        <dbReference type="Proteomes" id="UP000233526"/>
    </source>
</evidence>
<keyword evidence="1" id="KW-0812">Transmembrane</keyword>
<keyword evidence="1" id="KW-1133">Transmembrane helix</keyword>
<comment type="caution">
    <text evidence="2">The sequence shown here is derived from an EMBL/GenBank/DDBJ whole genome shotgun (WGS) entry which is preliminary data.</text>
</comment>
<keyword evidence="1" id="KW-0472">Membrane</keyword>
<dbReference type="AlphaFoldDB" id="A0A2N3J161"/>
<feature type="transmembrane region" description="Helical" evidence="1">
    <location>
        <begin position="6"/>
        <end position="24"/>
    </location>
</feature>
<evidence type="ECO:0000256" key="1">
    <source>
        <dbReference type="SAM" id="Phobius"/>
    </source>
</evidence>
<evidence type="ECO:0000313" key="2">
    <source>
        <dbReference type="EMBL" id="PKQ79302.1"/>
    </source>
</evidence>
<proteinExistence type="predicted"/>